<dbReference type="PANTHER" id="PTHR30040:SF2">
    <property type="entry name" value="FAD:PROTEIN FMN TRANSFERASE"/>
    <property type="match status" value="1"/>
</dbReference>
<feature type="binding site" evidence="11">
    <location>
        <position position="296"/>
    </location>
    <ligand>
        <name>Mg(2+)</name>
        <dbReference type="ChEBI" id="CHEBI:18420"/>
    </ligand>
</feature>
<evidence type="ECO:0000256" key="3">
    <source>
        <dbReference type="ARBA" id="ARBA00022630"/>
    </source>
</evidence>
<dbReference type="AlphaFoldDB" id="A0A1N7M7R8"/>
<evidence type="ECO:0000256" key="1">
    <source>
        <dbReference type="ARBA" id="ARBA00011955"/>
    </source>
</evidence>
<keyword evidence="7 10" id="KW-0460">Magnesium</keyword>
<sequence length="378" mass="38991">MIPRRPLLRLALVVLVAAGLVAGVRALRPVPDTRETLYLFGTLVEVEIHGTPEAEARAAIADVGAHLQTIHRDWHAWRPGLLEDLNAAIAAGRPFTVDDALARVLRQGRDLSCASGGLFDPAIGALVEAWGFHADTPPEGDPPPAATIAALVARHPRMTDLRIDGNVVRSTNPAVQLDLGAYAKGAALDLAAADLRAAGVSDAVLNAGGGVQVIGQHGARPWRVAIRDPFQWGVVAALSLRPGEALHTSGNYERFLEAGGVRFSHILDPRKGQPVQGIVSVSVLDTNGARADAAATALGVAGAQDWPAVAAAMGVGAVLVISDDGTMRATPAMRARLEPVSGGFPGPIEVMPLPEGVSPPACPPDPAPAPAPAPTPSP</sequence>
<evidence type="ECO:0000256" key="11">
    <source>
        <dbReference type="PIRSR" id="PIRSR006268-2"/>
    </source>
</evidence>
<dbReference type="RefSeq" id="WP_235816293.1">
    <property type="nucleotide sequence ID" value="NZ_FTOM01000006.1"/>
</dbReference>
<feature type="compositionally biased region" description="Pro residues" evidence="12">
    <location>
        <begin position="360"/>
        <end position="378"/>
    </location>
</feature>
<keyword evidence="6 10" id="KW-0274">FAD</keyword>
<dbReference type="PIRSF" id="PIRSF006268">
    <property type="entry name" value="ApbE"/>
    <property type="match status" value="1"/>
</dbReference>
<dbReference type="Pfam" id="PF02424">
    <property type="entry name" value="ApbE"/>
    <property type="match status" value="1"/>
</dbReference>
<comment type="cofactor">
    <cofactor evidence="11">
        <name>Mg(2+)</name>
        <dbReference type="ChEBI" id="CHEBI:18420"/>
    </cofactor>
    <cofactor evidence="11">
        <name>Mn(2+)</name>
        <dbReference type="ChEBI" id="CHEBI:29035"/>
    </cofactor>
    <text evidence="11">Magnesium. Can also use manganese.</text>
</comment>
<dbReference type="InterPro" id="IPR003374">
    <property type="entry name" value="ApbE-like_sf"/>
</dbReference>
<dbReference type="PANTHER" id="PTHR30040">
    <property type="entry name" value="THIAMINE BIOSYNTHESIS LIPOPROTEIN APBE"/>
    <property type="match status" value="1"/>
</dbReference>
<keyword evidence="5 10" id="KW-0479">Metal-binding</keyword>
<gene>
    <name evidence="13" type="ORF">SAMN05421795_10625</name>
</gene>
<protein>
    <recommendedName>
        <fullName evidence="2 10">FAD:protein FMN transferase</fullName>
        <ecNumber evidence="1 10">2.7.1.180</ecNumber>
    </recommendedName>
    <alternativeName>
        <fullName evidence="8 10">Flavin transferase</fullName>
    </alternativeName>
</protein>
<feature type="region of interest" description="Disordered" evidence="12">
    <location>
        <begin position="352"/>
        <end position="378"/>
    </location>
</feature>
<keyword evidence="13" id="KW-0449">Lipoprotein</keyword>
<dbReference type="InterPro" id="IPR024932">
    <property type="entry name" value="ApbE"/>
</dbReference>
<feature type="binding site" evidence="11">
    <location>
        <position position="181"/>
    </location>
    <ligand>
        <name>Mg(2+)</name>
        <dbReference type="ChEBI" id="CHEBI:18420"/>
    </ligand>
</feature>
<keyword evidence="4 10" id="KW-0808">Transferase</keyword>
<evidence type="ECO:0000256" key="8">
    <source>
        <dbReference type="ARBA" id="ARBA00031306"/>
    </source>
</evidence>
<evidence type="ECO:0000256" key="7">
    <source>
        <dbReference type="ARBA" id="ARBA00022842"/>
    </source>
</evidence>
<proteinExistence type="inferred from homology"/>
<dbReference type="STRING" id="407234.SAMN05421795_10625"/>
<evidence type="ECO:0000256" key="10">
    <source>
        <dbReference type="PIRNR" id="PIRNR006268"/>
    </source>
</evidence>
<keyword evidence="3 10" id="KW-0285">Flavoprotein</keyword>
<comment type="similarity">
    <text evidence="10">Belongs to the ApbE family.</text>
</comment>
<dbReference type="SUPFAM" id="SSF143631">
    <property type="entry name" value="ApbE-like"/>
    <property type="match status" value="1"/>
</dbReference>
<dbReference type="Proteomes" id="UP000186098">
    <property type="component" value="Unassembled WGS sequence"/>
</dbReference>
<dbReference type="EC" id="2.7.1.180" evidence="1 10"/>
<accession>A0A1N7M7R8</accession>
<reference evidence="14" key="1">
    <citation type="submission" date="2017-01" db="EMBL/GenBank/DDBJ databases">
        <authorList>
            <person name="Varghese N."/>
            <person name="Submissions S."/>
        </authorList>
    </citation>
    <scope>NUCLEOTIDE SEQUENCE [LARGE SCALE GENOMIC DNA]</scope>
    <source>
        <strain evidence="14">DSM 18714</strain>
    </source>
</reference>
<comment type="catalytic activity">
    <reaction evidence="9 10">
        <text>L-threonyl-[protein] + FAD = FMN-L-threonyl-[protein] + AMP + H(+)</text>
        <dbReference type="Rhea" id="RHEA:36847"/>
        <dbReference type="Rhea" id="RHEA-COMP:11060"/>
        <dbReference type="Rhea" id="RHEA-COMP:11061"/>
        <dbReference type="ChEBI" id="CHEBI:15378"/>
        <dbReference type="ChEBI" id="CHEBI:30013"/>
        <dbReference type="ChEBI" id="CHEBI:57692"/>
        <dbReference type="ChEBI" id="CHEBI:74257"/>
        <dbReference type="ChEBI" id="CHEBI:456215"/>
        <dbReference type="EC" id="2.7.1.180"/>
    </reaction>
</comment>
<evidence type="ECO:0000256" key="12">
    <source>
        <dbReference type="SAM" id="MobiDB-lite"/>
    </source>
</evidence>
<dbReference type="EMBL" id="FTOM01000006">
    <property type="protein sequence ID" value="SIS82092.1"/>
    <property type="molecule type" value="Genomic_DNA"/>
</dbReference>
<evidence type="ECO:0000256" key="6">
    <source>
        <dbReference type="ARBA" id="ARBA00022827"/>
    </source>
</evidence>
<evidence type="ECO:0000256" key="9">
    <source>
        <dbReference type="ARBA" id="ARBA00048540"/>
    </source>
</evidence>
<evidence type="ECO:0000256" key="2">
    <source>
        <dbReference type="ARBA" id="ARBA00016337"/>
    </source>
</evidence>
<evidence type="ECO:0000313" key="13">
    <source>
        <dbReference type="EMBL" id="SIS82092.1"/>
    </source>
</evidence>
<keyword evidence="14" id="KW-1185">Reference proteome</keyword>
<dbReference type="GO" id="GO:0046872">
    <property type="term" value="F:metal ion binding"/>
    <property type="evidence" value="ECO:0007669"/>
    <property type="project" value="UniProtKB-UniRule"/>
</dbReference>
<dbReference type="Gene3D" id="3.10.520.10">
    <property type="entry name" value="ApbE-like domains"/>
    <property type="match status" value="1"/>
</dbReference>
<organism evidence="13 14">
    <name type="scientific">Phaeovulum vinaykumarii</name>
    <dbReference type="NCBI Taxonomy" id="407234"/>
    <lineage>
        <taxon>Bacteria</taxon>
        <taxon>Pseudomonadati</taxon>
        <taxon>Pseudomonadota</taxon>
        <taxon>Alphaproteobacteria</taxon>
        <taxon>Rhodobacterales</taxon>
        <taxon>Paracoccaceae</taxon>
        <taxon>Phaeovulum</taxon>
    </lineage>
</organism>
<evidence type="ECO:0000256" key="5">
    <source>
        <dbReference type="ARBA" id="ARBA00022723"/>
    </source>
</evidence>
<evidence type="ECO:0000313" key="14">
    <source>
        <dbReference type="Proteomes" id="UP000186098"/>
    </source>
</evidence>
<dbReference type="GO" id="GO:0016740">
    <property type="term" value="F:transferase activity"/>
    <property type="evidence" value="ECO:0007669"/>
    <property type="project" value="UniProtKB-UniRule"/>
</dbReference>
<name>A0A1N7M7R8_9RHOB</name>
<evidence type="ECO:0000256" key="4">
    <source>
        <dbReference type="ARBA" id="ARBA00022679"/>
    </source>
</evidence>
<feature type="binding site" evidence="11">
    <location>
        <position position="292"/>
    </location>
    <ligand>
        <name>Mg(2+)</name>
        <dbReference type="ChEBI" id="CHEBI:18420"/>
    </ligand>
</feature>